<reference evidence="3" key="1">
    <citation type="journal article" date="2020" name="Stud. Mycol.">
        <title>101 Dothideomycetes genomes: a test case for predicting lifestyles and emergence of pathogens.</title>
        <authorList>
            <person name="Haridas S."/>
            <person name="Albert R."/>
            <person name="Binder M."/>
            <person name="Bloem J."/>
            <person name="Labutti K."/>
            <person name="Salamov A."/>
            <person name="Andreopoulos B."/>
            <person name="Baker S."/>
            <person name="Barry K."/>
            <person name="Bills G."/>
            <person name="Bluhm B."/>
            <person name="Cannon C."/>
            <person name="Castanera R."/>
            <person name="Culley D."/>
            <person name="Daum C."/>
            <person name="Ezra D."/>
            <person name="Gonzalez J."/>
            <person name="Henrissat B."/>
            <person name="Kuo A."/>
            <person name="Liang C."/>
            <person name="Lipzen A."/>
            <person name="Lutzoni F."/>
            <person name="Magnuson J."/>
            <person name="Mondo S."/>
            <person name="Nolan M."/>
            <person name="Ohm R."/>
            <person name="Pangilinan J."/>
            <person name="Park H.-J."/>
            <person name="Ramirez L."/>
            <person name="Alfaro M."/>
            <person name="Sun H."/>
            <person name="Tritt A."/>
            <person name="Yoshinaga Y."/>
            <person name="Zwiers L.-H."/>
            <person name="Turgeon B."/>
            <person name="Goodwin S."/>
            <person name="Spatafora J."/>
            <person name="Crous P."/>
            <person name="Grigoriev I."/>
        </authorList>
    </citation>
    <scope>NUCLEOTIDE SEQUENCE</scope>
    <source>
        <strain evidence="3">CBS 107.79</strain>
    </source>
</reference>
<dbReference type="OrthoDB" id="3559580at2759"/>
<dbReference type="EMBL" id="ML976689">
    <property type="protein sequence ID" value="KAF1972101.1"/>
    <property type="molecule type" value="Genomic_DNA"/>
</dbReference>
<feature type="domain" description="DUF6590" evidence="2">
    <location>
        <begin position="208"/>
        <end position="357"/>
    </location>
</feature>
<evidence type="ECO:0000313" key="3">
    <source>
        <dbReference type="EMBL" id="KAF1972101.1"/>
    </source>
</evidence>
<protein>
    <recommendedName>
        <fullName evidence="2">DUF6590 domain-containing protein</fullName>
    </recommendedName>
</protein>
<dbReference type="AlphaFoldDB" id="A0A6A5V4D3"/>
<dbReference type="Pfam" id="PF20233">
    <property type="entry name" value="DUF6590"/>
    <property type="match status" value="1"/>
</dbReference>
<dbReference type="InterPro" id="IPR046497">
    <property type="entry name" value="DUF6590"/>
</dbReference>
<feature type="region of interest" description="Disordered" evidence="1">
    <location>
        <begin position="134"/>
        <end position="157"/>
    </location>
</feature>
<organism evidence="3 4">
    <name type="scientific">Bimuria novae-zelandiae CBS 107.79</name>
    <dbReference type="NCBI Taxonomy" id="1447943"/>
    <lineage>
        <taxon>Eukaryota</taxon>
        <taxon>Fungi</taxon>
        <taxon>Dikarya</taxon>
        <taxon>Ascomycota</taxon>
        <taxon>Pezizomycotina</taxon>
        <taxon>Dothideomycetes</taxon>
        <taxon>Pleosporomycetidae</taxon>
        <taxon>Pleosporales</taxon>
        <taxon>Massarineae</taxon>
        <taxon>Didymosphaeriaceae</taxon>
        <taxon>Bimuria</taxon>
    </lineage>
</organism>
<evidence type="ECO:0000256" key="1">
    <source>
        <dbReference type="SAM" id="MobiDB-lite"/>
    </source>
</evidence>
<feature type="region of interest" description="Disordered" evidence="1">
    <location>
        <begin position="43"/>
        <end position="70"/>
    </location>
</feature>
<proteinExistence type="predicted"/>
<sequence length="369" mass="40806">MEGNQWTWHPDLQDYYMFRRREVAGKSTYDLIWARTTISEEHLPRSPNTSIPSSVVDPNESDNMESSRPSQLNSFVPFQSLPGPNMPSISEIQGQFTEIIHLDPSTRADSNTSPLYGLVRLPYTPITAGGGSVTSIAGSSPGPRTVTPATSADTPRLPYTELVGSQTDFRNATSPARAASPSNTQAHPSIETLILPSDGGYEPIRNPKSYFKKGRVFRVNWAEPRGEIGLNEDTSAPGETLGATALHVKARMFVVIRPKAHHSICMPIYTYSQQGTSKTGVRPEDHAPLVREHTEVVFHPDEQSSKLKKPIFLILEDTTLKWSPLSRINLTETQSVHYNLKVRTVGRVSPDSLADLDALFREAMVLGEE</sequence>
<evidence type="ECO:0000259" key="2">
    <source>
        <dbReference type="Pfam" id="PF20233"/>
    </source>
</evidence>
<name>A0A6A5V4D3_9PLEO</name>
<gene>
    <name evidence="3" type="ORF">BU23DRAFT_166032</name>
</gene>
<evidence type="ECO:0000313" key="4">
    <source>
        <dbReference type="Proteomes" id="UP000800036"/>
    </source>
</evidence>
<dbReference type="PANTHER" id="PTHR35391:SF5">
    <property type="entry name" value="DUF6590 DOMAIN-CONTAINING PROTEIN"/>
    <property type="match status" value="1"/>
</dbReference>
<dbReference type="PANTHER" id="PTHR35391">
    <property type="entry name" value="C2H2-TYPE DOMAIN-CONTAINING PROTEIN-RELATED"/>
    <property type="match status" value="1"/>
</dbReference>
<dbReference type="Proteomes" id="UP000800036">
    <property type="component" value="Unassembled WGS sequence"/>
</dbReference>
<keyword evidence="4" id="KW-1185">Reference proteome</keyword>
<accession>A0A6A5V4D3</accession>